<accession>K6CDQ3</accession>
<gene>
    <name evidence="1" type="ORF">BABA_10446</name>
</gene>
<sequence length="89" mass="11049">MFYKFNGYYSTNQSELDWYEKDPNILLDYGYVEEQQEPLMHEFEKNIEFLRTSHANNRFHWHIDIIEKGRKFYFKRGRIADLDVTEYLI</sequence>
<dbReference type="AlphaFoldDB" id="K6CDQ3"/>
<evidence type="ECO:0000313" key="2">
    <source>
        <dbReference type="Proteomes" id="UP000006316"/>
    </source>
</evidence>
<name>K6CDQ3_9BACI</name>
<evidence type="ECO:0000313" key="1">
    <source>
        <dbReference type="EMBL" id="EKN69275.1"/>
    </source>
</evidence>
<protein>
    <submittedName>
        <fullName evidence="1">Uncharacterized protein</fullName>
    </submittedName>
</protein>
<keyword evidence="2" id="KW-1185">Reference proteome</keyword>
<organism evidence="1 2">
    <name type="scientific">Neobacillus bataviensis LMG 21833</name>
    <dbReference type="NCBI Taxonomy" id="1117379"/>
    <lineage>
        <taxon>Bacteria</taxon>
        <taxon>Bacillati</taxon>
        <taxon>Bacillota</taxon>
        <taxon>Bacilli</taxon>
        <taxon>Bacillales</taxon>
        <taxon>Bacillaceae</taxon>
        <taxon>Neobacillus</taxon>
    </lineage>
</organism>
<dbReference type="EMBL" id="AJLS01000057">
    <property type="protein sequence ID" value="EKN69275.1"/>
    <property type="molecule type" value="Genomic_DNA"/>
</dbReference>
<dbReference type="PATRIC" id="fig|1117379.3.peg.2180"/>
<proteinExistence type="predicted"/>
<comment type="caution">
    <text evidence="1">The sequence shown here is derived from an EMBL/GenBank/DDBJ whole genome shotgun (WGS) entry which is preliminary data.</text>
</comment>
<dbReference type="Proteomes" id="UP000006316">
    <property type="component" value="Unassembled WGS sequence"/>
</dbReference>
<reference evidence="1 2" key="1">
    <citation type="journal article" date="2012" name="Front. Microbiol.">
        <title>Redundancy and modularity in membrane-associated dissimilatory nitrate reduction in Bacillus.</title>
        <authorList>
            <person name="Heylen K."/>
            <person name="Keltjens J."/>
        </authorList>
    </citation>
    <scope>NUCLEOTIDE SEQUENCE [LARGE SCALE GENOMIC DNA]</scope>
    <source>
        <strain evidence="2">LMG 21833T</strain>
    </source>
</reference>